<reference evidence="1" key="1">
    <citation type="submission" date="2022-12" db="EMBL/GenBank/DDBJ databases">
        <authorList>
            <person name="Wang J."/>
        </authorList>
    </citation>
    <scope>NUCLEOTIDE SEQUENCE</scope>
    <source>
        <strain evidence="1">HY-42-06</strain>
    </source>
</reference>
<dbReference type="Proteomes" id="UP001079657">
    <property type="component" value="Unassembled WGS sequence"/>
</dbReference>
<dbReference type="RefSeq" id="WP_268051128.1">
    <property type="nucleotide sequence ID" value="NZ_JAPQES010000006.1"/>
</dbReference>
<protein>
    <submittedName>
        <fullName evidence="1">Uncharacterized protein</fullName>
    </submittedName>
</protein>
<gene>
    <name evidence="1" type="ORF">OXH55_16310</name>
</gene>
<dbReference type="EMBL" id="JAPQES010000006">
    <property type="protein sequence ID" value="MCY6372195.1"/>
    <property type="molecule type" value="Genomic_DNA"/>
</dbReference>
<proteinExistence type="predicted"/>
<evidence type="ECO:0000313" key="1">
    <source>
        <dbReference type="EMBL" id="MCY6372195.1"/>
    </source>
</evidence>
<comment type="caution">
    <text evidence="1">The sequence shown here is derived from an EMBL/GenBank/DDBJ whole genome shotgun (WGS) entry which is preliminary data.</text>
</comment>
<sequence>MKKFFIAIFAIVTIIVVYNEYPRSGSFNELILSKYPEKQFTEIEITKELNHKICNDIHKINEFLGYLDKLQLIEYKRSVPREVDDIYWISIYDNENGLIGITIENRNFIHIHVSDRQRSRNYKIINTSLDMKYIEDFYNHCKKIR</sequence>
<organism evidence="1 2">
    <name type="scientific">Clostridium ganghwense</name>
    <dbReference type="NCBI Taxonomy" id="312089"/>
    <lineage>
        <taxon>Bacteria</taxon>
        <taxon>Bacillati</taxon>
        <taxon>Bacillota</taxon>
        <taxon>Clostridia</taxon>
        <taxon>Eubacteriales</taxon>
        <taxon>Clostridiaceae</taxon>
        <taxon>Clostridium</taxon>
    </lineage>
</organism>
<keyword evidence="2" id="KW-1185">Reference proteome</keyword>
<evidence type="ECO:0000313" key="2">
    <source>
        <dbReference type="Proteomes" id="UP001079657"/>
    </source>
</evidence>
<accession>A0ABT4CSY7</accession>
<name>A0ABT4CSY7_9CLOT</name>